<evidence type="ECO:0000313" key="16">
    <source>
        <dbReference type="Proteomes" id="UP001497453"/>
    </source>
</evidence>
<evidence type="ECO:0000256" key="13">
    <source>
        <dbReference type="SAM" id="MobiDB-lite"/>
    </source>
</evidence>
<evidence type="ECO:0000256" key="4">
    <source>
        <dbReference type="ARBA" id="ARBA00022832"/>
    </source>
</evidence>
<keyword evidence="3" id="KW-0444">Lipid biosynthesis</keyword>
<sequence>MLPSIRCRRTNLIRRPCLSARLSTSSVLLANRAIVYSSFGNPSEVLSAITYPDLPPPPSKSLNVKYILSPINPADLNVIENKYHSKPSPVSSLSEGRHKFPEPHYVGGNEGLAEVTEVGPDVTHYKVGDRVVLTKQQSGTWASARTLHEDDVLKIPVGLSEVNAATITVNPPTAYNMLHSFVEPKEGDLVMQNGANSAVGQAVIQIAARKGIRTLNFVRNRPDIDSLKNYLQSLGATHVFTYDDLKDKETVQNIKTTITKKGTSLMLNCVSGEPTKDMTRLLADSATLVSYGAMSKQPLILPTSLFIFRDLRCRGFWQSKWYEEHSIQQREELMKTLAELKLREPEYEILNLKGTASDEEVAQQVRSVIAKIQEGRYGRKVLLRFEPAQ</sequence>
<evidence type="ECO:0000256" key="11">
    <source>
        <dbReference type="ARBA" id="ARBA00038963"/>
    </source>
</evidence>
<comment type="catalytic activity">
    <reaction evidence="12">
        <text>a 2,3-saturated acyl-[ACP] + NADP(+) = a (2E)-enoyl-[ACP] + NADPH + H(+)</text>
        <dbReference type="Rhea" id="RHEA:22564"/>
        <dbReference type="Rhea" id="RHEA-COMP:9925"/>
        <dbReference type="Rhea" id="RHEA-COMP:9926"/>
        <dbReference type="ChEBI" id="CHEBI:15378"/>
        <dbReference type="ChEBI" id="CHEBI:57783"/>
        <dbReference type="ChEBI" id="CHEBI:58349"/>
        <dbReference type="ChEBI" id="CHEBI:78784"/>
        <dbReference type="ChEBI" id="CHEBI:78785"/>
        <dbReference type="EC" id="1.3.1.104"/>
    </reaction>
</comment>
<dbReference type="InterPro" id="IPR036291">
    <property type="entry name" value="NAD(P)-bd_dom_sf"/>
</dbReference>
<dbReference type="SMART" id="SM00829">
    <property type="entry name" value="PKS_ER"/>
    <property type="match status" value="1"/>
</dbReference>
<evidence type="ECO:0000256" key="7">
    <source>
        <dbReference type="ARBA" id="ARBA00023002"/>
    </source>
</evidence>
<dbReference type="SUPFAM" id="SSF51735">
    <property type="entry name" value="NAD(P)-binding Rossmann-fold domains"/>
    <property type="match status" value="1"/>
</dbReference>
<reference evidence="16" key="1">
    <citation type="submission" date="2024-04" db="EMBL/GenBank/DDBJ databases">
        <authorList>
            <person name="Shaw F."/>
            <person name="Minotto A."/>
        </authorList>
    </citation>
    <scope>NUCLEOTIDE SEQUENCE [LARGE SCALE GENOMIC DNA]</scope>
</reference>
<dbReference type="PANTHER" id="PTHR43981:SF2">
    <property type="entry name" value="ENOYL-[ACYL-CARRIER-PROTEIN] REDUCTASE, MITOCHONDRIAL"/>
    <property type="match status" value="1"/>
</dbReference>
<dbReference type="EC" id="1.3.1.104" evidence="11"/>
<dbReference type="Gene3D" id="3.90.180.10">
    <property type="entry name" value="Medium-chain alcohol dehydrogenases, catalytic domain"/>
    <property type="match status" value="1"/>
</dbReference>
<evidence type="ECO:0000256" key="5">
    <source>
        <dbReference type="ARBA" id="ARBA00022857"/>
    </source>
</evidence>
<feature type="region of interest" description="Disordered" evidence="13">
    <location>
        <begin position="87"/>
        <end position="106"/>
    </location>
</feature>
<dbReference type="Pfam" id="PF00107">
    <property type="entry name" value="ADH_zinc_N"/>
    <property type="match status" value="1"/>
</dbReference>
<keyword evidence="4" id="KW-0276">Fatty acid metabolism</keyword>
<comment type="subcellular location">
    <subcellularLocation>
        <location evidence="1">Mitochondrion</location>
    </subcellularLocation>
</comment>
<organism evidence="15 16">
    <name type="scientific">Somion occarium</name>
    <dbReference type="NCBI Taxonomy" id="3059160"/>
    <lineage>
        <taxon>Eukaryota</taxon>
        <taxon>Fungi</taxon>
        <taxon>Dikarya</taxon>
        <taxon>Basidiomycota</taxon>
        <taxon>Agaricomycotina</taxon>
        <taxon>Agaricomycetes</taxon>
        <taxon>Polyporales</taxon>
        <taxon>Cerrenaceae</taxon>
        <taxon>Somion</taxon>
    </lineage>
</organism>
<dbReference type="CDD" id="cd08290">
    <property type="entry name" value="ETR"/>
    <property type="match status" value="1"/>
</dbReference>
<proteinExistence type="inferred from homology"/>
<protein>
    <recommendedName>
        <fullName evidence="11">enoyl-[acyl-carrier-protein] reductase</fullName>
        <ecNumber evidence="11">1.3.1.104</ecNumber>
    </recommendedName>
</protein>
<keyword evidence="8" id="KW-0443">Lipid metabolism</keyword>
<gene>
    <name evidence="15" type="ORF">GFSPODELE1_LOCUS9952</name>
</gene>
<dbReference type="InterPro" id="IPR051034">
    <property type="entry name" value="Mito_Enoyl-ACP_Reductase"/>
</dbReference>
<dbReference type="InterPro" id="IPR013154">
    <property type="entry name" value="ADH-like_N"/>
</dbReference>
<comment type="similarity">
    <text evidence="2">Belongs to the zinc-containing alcohol dehydrogenase family. Quinone oxidoreductase subfamily.</text>
</comment>
<dbReference type="InterPro" id="IPR020843">
    <property type="entry name" value="ER"/>
</dbReference>
<keyword evidence="6" id="KW-0809">Transit peptide</keyword>
<keyword evidence="5" id="KW-0521">NADP</keyword>
<keyword evidence="7" id="KW-0560">Oxidoreductase</keyword>
<evidence type="ECO:0000256" key="2">
    <source>
        <dbReference type="ARBA" id="ARBA00010371"/>
    </source>
</evidence>
<dbReference type="EMBL" id="OZ037951">
    <property type="protein sequence ID" value="CAL1714847.1"/>
    <property type="molecule type" value="Genomic_DNA"/>
</dbReference>
<dbReference type="SUPFAM" id="SSF50129">
    <property type="entry name" value="GroES-like"/>
    <property type="match status" value="1"/>
</dbReference>
<evidence type="ECO:0000313" key="15">
    <source>
        <dbReference type="EMBL" id="CAL1714847.1"/>
    </source>
</evidence>
<evidence type="ECO:0000256" key="8">
    <source>
        <dbReference type="ARBA" id="ARBA00023098"/>
    </source>
</evidence>
<dbReference type="Proteomes" id="UP001497453">
    <property type="component" value="Chromosome 8"/>
</dbReference>
<evidence type="ECO:0000256" key="10">
    <source>
        <dbReference type="ARBA" id="ARBA00023160"/>
    </source>
</evidence>
<feature type="domain" description="Enoyl reductase (ER)" evidence="14">
    <location>
        <begin position="44"/>
        <end position="382"/>
    </location>
</feature>
<dbReference type="InterPro" id="IPR011032">
    <property type="entry name" value="GroES-like_sf"/>
</dbReference>
<evidence type="ECO:0000256" key="6">
    <source>
        <dbReference type="ARBA" id="ARBA00022946"/>
    </source>
</evidence>
<name>A0ABP1E5L6_9APHY</name>
<accession>A0ABP1E5L6</accession>
<dbReference type="Gene3D" id="3.40.50.720">
    <property type="entry name" value="NAD(P)-binding Rossmann-like Domain"/>
    <property type="match status" value="1"/>
</dbReference>
<dbReference type="Pfam" id="PF08240">
    <property type="entry name" value="ADH_N"/>
    <property type="match status" value="1"/>
</dbReference>
<dbReference type="PANTHER" id="PTHR43981">
    <property type="entry name" value="ENOYL-[ACYL-CARRIER-PROTEIN] REDUCTASE, MITOCHONDRIAL"/>
    <property type="match status" value="1"/>
</dbReference>
<dbReference type="InterPro" id="IPR013149">
    <property type="entry name" value="ADH-like_C"/>
</dbReference>
<evidence type="ECO:0000256" key="9">
    <source>
        <dbReference type="ARBA" id="ARBA00023128"/>
    </source>
</evidence>
<evidence type="ECO:0000256" key="12">
    <source>
        <dbReference type="ARBA" id="ARBA00048843"/>
    </source>
</evidence>
<evidence type="ECO:0000259" key="14">
    <source>
        <dbReference type="SMART" id="SM00829"/>
    </source>
</evidence>
<evidence type="ECO:0000256" key="3">
    <source>
        <dbReference type="ARBA" id="ARBA00022516"/>
    </source>
</evidence>
<keyword evidence="16" id="KW-1185">Reference proteome</keyword>
<evidence type="ECO:0000256" key="1">
    <source>
        <dbReference type="ARBA" id="ARBA00004173"/>
    </source>
</evidence>
<keyword evidence="10" id="KW-0275">Fatty acid biosynthesis</keyword>
<keyword evidence="9" id="KW-0496">Mitochondrion</keyword>